<dbReference type="Gene3D" id="3.30.530.20">
    <property type="match status" value="1"/>
</dbReference>
<proteinExistence type="predicted"/>
<evidence type="ECO:0008006" key="4">
    <source>
        <dbReference type="Google" id="ProtNLM"/>
    </source>
</evidence>
<evidence type="ECO:0000256" key="1">
    <source>
        <dbReference type="SAM" id="SignalP"/>
    </source>
</evidence>
<organism evidence="2 3">
    <name type="scientific">Hyaloscypha variabilis (strain UAMH 11265 / GT02V1 / F)</name>
    <name type="common">Meliniomyces variabilis</name>
    <dbReference type="NCBI Taxonomy" id="1149755"/>
    <lineage>
        <taxon>Eukaryota</taxon>
        <taxon>Fungi</taxon>
        <taxon>Dikarya</taxon>
        <taxon>Ascomycota</taxon>
        <taxon>Pezizomycotina</taxon>
        <taxon>Leotiomycetes</taxon>
        <taxon>Helotiales</taxon>
        <taxon>Hyaloscyphaceae</taxon>
        <taxon>Hyaloscypha</taxon>
        <taxon>Hyaloscypha variabilis</taxon>
    </lineage>
</organism>
<dbReference type="OrthoDB" id="509124at2759"/>
<dbReference type="SUPFAM" id="SSF55961">
    <property type="entry name" value="Bet v1-like"/>
    <property type="match status" value="1"/>
</dbReference>
<protein>
    <recommendedName>
        <fullName evidence="4">Peptidase S74 domain-containing protein</fullName>
    </recommendedName>
</protein>
<sequence length="200" mass="21698">MHLSSFLLPLLGTAAKAFNLPLNCAPNNGTMTTPTYGTTDVIFTVCAQITIHSCPLPIYDVLIDFPSYPAWNTFVYAVDVPSNVTSASDVYVGMPMTFYTTGLIPLVNSTSNEQITYLQPDAVPPFVAWRFDGGVLGGLVMQAEHVSLLNDLGGGETEYVSWETYYGVGALAVLALRGNLQKEFEDQATDLKARVESLED</sequence>
<dbReference type="InterPro" id="IPR023393">
    <property type="entry name" value="START-like_dom_sf"/>
</dbReference>
<dbReference type="Proteomes" id="UP000235786">
    <property type="component" value="Unassembled WGS sequence"/>
</dbReference>
<accession>A0A2J6S153</accession>
<feature type="chain" id="PRO_5014433224" description="Peptidase S74 domain-containing protein" evidence="1">
    <location>
        <begin position="18"/>
        <end position="200"/>
    </location>
</feature>
<keyword evidence="1" id="KW-0732">Signal</keyword>
<dbReference type="CDD" id="cd07822">
    <property type="entry name" value="SRPBCC_4"/>
    <property type="match status" value="1"/>
</dbReference>
<keyword evidence="3" id="KW-1185">Reference proteome</keyword>
<gene>
    <name evidence="2" type="ORF">L207DRAFT_509240</name>
</gene>
<evidence type="ECO:0000313" key="2">
    <source>
        <dbReference type="EMBL" id="PMD44503.1"/>
    </source>
</evidence>
<reference evidence="2 3" key="1">
    <citation type="submission" date="2016-04" db="EMBL/GenBank/DDBJ databases">
        <title>A degradative enzymes factory behind the ericoid mycorrhizal symbiosis.</title>
        <authorList>
            <consortium name="DOE Joint Genome Institute"/>
            <person name="Martino E."/>
            <person name="Morin E."/>
            <person name="Grelet G."/>
            <person name="Kuo A."/>
            <person name="Kohler A."/>
            <person name="Daghino S."/>
            <person name="Barry K."/>
            <person name="Choi C."/>
            <person name="Cichocki N."/>
            <person name="Clum A."/>
            <person name="Copeland A."/>
            <person name="Hainaut M."/>
            <person name="Haridas S."/>
            <person name="Labutti K."/>
            <person name="Lindquist E."/>
            <person name="Lipzen A."/>
            <person name="Khouja H.-R."/>
            <person name="Murat C."/>
            <person name="Ohm R."/>
            <person name="Olson A."/>
            <person name="Spatafora J."/>
            <person name="Veneault-Fourrey C."/>
            <person name="Henrissat B."/>
            <person name="Grigoriev I."/>
            <person name="Martin F."/>
            <person name="Perotto S."/>
        </authorList>
    </citation>
    <scope>NUCLEOTIDE SEQUENCE [LARGE SCALE GENOMIC DNA]</scope>
    <source>
        <strain evidence="2 3">F</strain>
    </source>
</reference>
<dbReference type="AlphaFoldDB" id="A0A2J6S153"/>
<name>A0A2J6S153_HYAVF</name>
<evidence type="ECO:0000313" key="3">
    <source>
        <dbReference type="Proteomes" id="UP000235786"/>
    </source>
</evidence>
<feature type="signal peptide" evidence="1">
    <location>
        <begin position="1"/>
        <end position="17"/>
    </location>
</feature>
<dbReference type="EMBL" id="KZ613941">
    <property type="protein sequence ID" value="PMD44503.1"/>
    <property type="molecule type" value="Genomic_DNA"/>
</dbReference>